<dbReference type="EMBL" id="CAGS01000473">
    <property type="protein sequence ID" value="CCF85621.1"/>
    <property type="molecule type" value="Genomic_DNA"/>
</dbReference>
<dbReference type="Pfam" id="PF11013">
    <property type="entry name" value="DUF2851"/>
    <property type="match status" value="1"/>
</dbReference>
<dbReference type="AlphaFoldDB" id="I4ELQ9"/>
<reference evidence="1 2" key="1">
    <citation type="journal article" date="2012" name="ISME J.">
        <title>Nitrification expanded: discovery, physiology and genomics of a nitrite-oxidizing bacterium from the phylum Chloroflexi.</title>
        <authorList>
            <person name="Sorokin D.Y."/>
            <person name="Lucker S."/>
            <person name="Vejmelkova D."/>
            <person name="Kostrikina N.A."/>
            <person name="Kleerebezem R."/>
            <person name="Rijpstra W.I."/>
            <person name="Damste J.S."/>
            <person name="Le Paslier D."/>
            <person name="Muyzer G."/>
            <person name="Wagner M."/>
            <person name="van Loosdrecht M.C."/>
            <person name="Daims H."/>
        </authorList>
    </citation>
    <scope>NUCLEOTIDE SEQUENCE [LARGE SCALE GENOMIC DNA]</scope>
    <source>
        <strain evidence="2">none</strain>
    </source>
</reference>
<sequence>MDQPDFPVVPSRLSCDNGSMMETVTELTLAQIWNAQWLRDQLQTAGGKPLRVVYRGVWTHGIGPDFSGAYLDIDGHLVEGAIELHLRSSSWLAHAHHLDPNYDTVILHAVLDDDLGRPVHRRDGRSVPTLVLRPFLPGPVEAFPADPRLRPLGAIGFDHCAPLIAANQPRALQRVWEAAGDARLASKVAAVDGRLSRETPAQVLYFLLLDALGYSRNRDGMREIAARLPYDHLEIRLAGRQPGERWLRAAGLLLGTGGFLPLAPREAETAALTAGDASGIEEAWRLHGTAWHGMTLPANAWNLARTRPANHPLRRLLALARLLSHLDVGLVEDPCALLKLPDPHRALLDWVTTGNPYLGTALAHEMIVNVVVPFTLSYAIWAEQDDLLTAAGQLWDRLPAGRGNVVIRRTVEQICGPHPVPVRTARAEQGLLHIQRTGCAPMRCYECPVAHLALQHE</sequence>
<proteinExistence type="predicted"/>
<name>I4ELQ9_9BACT</name>
<dbReference type="InterPro" id="IPR021272">
    <property type="entry name" value="DUF2851"/>
</dbReference>
<evidence type="ECO:0008006" key="3">
    <source>
        <dbReference type="Google" id="ProtNLM"/>
    </source>
</evidence>
<organism evidence="1 2">
    <name type="scientific">Nitrolancea hollandica Lb</name>
    <dbReference type="NCBI Taxonomy" id="1129897"/>
    <lineage>
        <taxon>Bacteria</taxon>
        <taxon>Pseudomonadati</taxon>
        <taxon>Thermomicrobiota</taxon>
        <taxon>Thermomicrobia</taxon>
        <taxon>Sphaerobacterales</taxon>
        <taxon>Sphaerobacterineae</taxon>
        <taxon>Sphaerobacteraceae</taxon>
        <taxon>Nitrolancea</taxon>
    </lineage>
</organism>
<dbReference type="Proteomes" id="UP000004221">
    <property type="component" value="Unassembled WGS sequence"/>
</dbReference>
<protein>
    <recommendedName>
        <fullName evidence="3">DUF2851 domain-containing protein</fullName>
    </recommendedName>
</protein>
<evidence type="ECO:0000313" key="2">
    <source>
        <dbReference type="Proteomes" id="UP000004221"/>
    </source>
</evidence>
<evidence type="ECO:0000313" key="1">
    <source>
        <dbReference type="EMBL" id="CCF85621.1"/>
    </source>
</evidence>
<gene>
    <name evidence="1" type="ORF">NITHO_5240008</name>
</gene>
<accession>I4ELQ9</accession>
<keyword evidence="2" id="KW-1185">Reference proteome</keyword>
<comment type="caution">
    <text evidence="1">The sequence shown here is derived from an EMBL/GenBank/DDBJ whole genome shotgun (WGS) entry which is preliminary data.</text>
</comment>